<evidence type="ECO:0000313" key="2">
    <source>
        <dbReference type="Proteomes" id="UP000030647"/>
    </source>
</evidence>
<dbReference type="EMBL" id="KI271589">
    <property type="protein sequence ID" value="ERL65143.1"/>
    <property type="molecule type" value="Genomic_DNA"/>
</dbReference>
<organism evidence="1 2">
    <name type="scientific">Schleiferilactobacillus shenzhenensis LY-73</name>
    <dbReference type="NCBI Taxonomy" id="1231336"/>
    <lineage>
        <taxon>Bacteria</taxon>
        <taxon>Bacillati</taxon>
        <taxon>Bacillota</taxon>
        <taxon>Bacilli</taxon>
        <taxon>Lactobacillales</taxon>
        <taxon>Lactobacillaceae</taxon>
        <taxon>Schleiferilactobacillus</taxon>
    </lineage>
</organism>
<reference evidence="2" key="1">
    <citation type="journal article" date="2013" name="Genome Announc.">
        <title>Whole-Genome Sequencing of Lactobacillus shenzhenensis Strain LY-73T.</title>
        <authorList>
            <person name="Lin Z."/>
            <person name="Liu Z."/>
            <person name="Yang R."/>
            <person name="Zou Y."/>
            <person name="Wan D."/>
            <person name="Chen J."/>
            <person name="Guo M."/>
            <person name="Zhao J."/>
            <person name="Fang C."/>
            <person name="Yang R."/>
            <person name="Liu F."/>
        </authorList>
    </citation>
    <scope>NUCLEOTIDE SEQUENCE [LARGE SCALE GENOMIC DNA]</scope>
    <source>
        <strain evidence="2">LY-73</strain>
    </source>
</reference>
<protein>
    <submittedName>
        <fullName evidence="1">Uncharacterized protein</fullName>
    </submittedName>
</protein>
<proteinExistence type="predicted"/>
<sequence length="37" mass="4117">MLLFLLGLVKTFLPPTGGIRDINIVWVTNSMTLSKKV</sequence>
<gene>
    <name evidence="1" type="ORF">L248_3081</name>
</gene>
<keyword evidence="2" id="KW-1185">Reference proteome</keyword>
<accession>U4TTD2</accession>
<evidence type="ECO:0000313" key="1">
    <source>
        <dbReference type="EMBL" id="ERL65143.1"/>
    </source>
</evidence>
<dbReference type="HOGENOM" id="CLU_3345204_0_0_9"/>
<dbReference type="STRING" id="1231336.L248_3081"/>
<name>U4TTD2_9LACO</name>
<dbReference type="Proteomes" id="UP000030647">
    <property type="component" value="Unassembled WGS sequence"/>
</dbReference>
<dbReference type="AlphaFoldDB" id="U4TTD2"/>